<organism evidence="1 2">
    <name type="scientific">Methylorubrum suomiense</name>
    <dbReference type="NCBI Taxonomy" id="144191"/>
    <lineage>
        <taxon>Bacteria</taxon>
        <taxon>Pseudomonadati</taxon>
        <taxon>Pseudomonadota</taxon>
        <taxon>Alphaproteobacteria</taxon>
        <taxon>Hyphomicrobiales</taxon>
        <taxon>Methylobacteriaceae</taxon>
        <taxon>Methylorubrum</taxon>
    </lineage>
</organism>
<reference evidence="1" key="2">
    <citation type="submission" date="2021-08" db="EMBL/GenBank/DDBJ databases">
        <authorList>
            <person name="Tani A."/>
            <person name="Ola A."/>
            <person name="Ogura Y."/>
            <person name="Katsura K."/>
            <person name="Hayashi T."/>
        </authorList>
    </citation>
    <scope>NUCLEOTIDE SEQUENCE</scope>
    <source>
        <strain evidence="1">DSM 14458</strain>
    </source>
</reference>
<reference evidence="1" key="1">
    <citation type="journal article" date="2021" name="Front. Microbiol.">
        <title>Comprehensive Comparative Genomics and Phenotyping of Methylobacterium Species.</title>
        <authorList>
            <person name="Alessa O."/>
            <person name="Ogura Y."/>
            <person name="Fujitani Y."/>
            <person name="Takami H."/>
            <person name="Hayashi T."/>
            <person name="Sahin N."/>
            <person name="Tani A."/>
        </authorList>
    </citation>
    <scope>NUCLEOTIDE SEQUENCE</scope>
    <source>
        <strain evidence="1">DSM 14458</strain>
    </source>
</reference>
<accession>A0ABQ4USD8</accession>
<evidence type="ECO:0000313" key="2">
    <source>
        <dbReference type="Proteomes" id="UP001055093"/>
    </source>
</evidence>
<sequence length="138" mass="15193">MPSSADKPEPFDPLGIAAAMGEWCCLLKAAQELRDVDAEMMDTMLEADAAGTTPVGPEAATKVRSIANLMRSLNLDPEAIRRNEPETMRRLEAACLGCTERRRCARELWVGTDAGTYQEFCPNAAPLDHLRRLRRGSC</sequence>
<evidence type="ECO:0008006" key="3">
    <source>
        <dbReference type="Google" id="ProtNLM"/>
    </source>
</evidence>
<protein>
    <recommendedName>
        <fullName evidence="3">Heavy-metal resistance</fullName>
    </recommendedName>
</protein>
<evidence type="ECO:0000313" key="1">
    <source>
        <dbReference type="EMBL" id="GJE74303.1"/>
    </source>
</evidence>
<comment type="caution">
    <text evidence="1">The sequence shown here is derived from an EMBL/GenBank/DDBJ whole genome shotgun (WGS) entry which is preliminary data.</text>
</comment>
<name>A0ABQ4USD8_9HYPH</name>
<dbReference type="EMBL" id="BPRE01000002">
    <property type="protein sequence ID" value="GJE74303.1"/>
    <property type="molecule type" value="Genomic_DNA"/>
</dbReference>
<dbReference type="RefSeq" id="WP_238307597.1">
    <property type="nucleotide sequence ID" value="NZ_BPRE01000002.1"/>
</dbReference>
<gene>
    <name evidence="1" type="ORF">BGCPKDLD_0872</name>
</gene>
<dbReference type="Proteomes" id="UP001055093">
    <property type="component" value="Unassembled WGS sequence"/>
</dbReference>
<proteinExistence type="predicted"/>
<keyword evidence="2" id="KW-1185">Reference proteome</keyword>